<reference evidence="1" key="1">
    <citation type="submission" date="2023-10" db="EMBL/GenBank/DDBJ databases">
        <authorList>
            <person name="Chen Y."/>
            <person name="Shah S."/>
            <person name="Dougan E. K."/>
            <person name="Thang M."/>
            <person name="Chan C."/>
        </authorList>
    </citation>
    <scope>NUCLEOTIDE SEQUENCE [LARGE SCALE GENOMIC DNA]</scope>
</reference>
<keyword evidence="2" id="KW-1185">Reference proteome</keyword>
<dbReference type="EMBL" id="CAUYUJ010013891">
    <property type="protein sequence ID" value="CAK0836864.1"/>
    <property type="molecule type" value="Genomic_DNA"/>
</dbReference>
<evidence type="ECO:0008006" key="3">
    <source>
        <dbReference type="Google" id="ProtNLM"/>
    </source>
</evidence>
<feature type="non-terminal residue" evidence="1">
    <location>
        <position position="1"/>
    </location>
</feature>
<name>A0ABN9SWI6_9DINO</name>
<comment type="caution">
    <text evidence="1">The sequence shown here is derived from an EMBL/GenBank/DDBJ whole genome shotgun (WGS) entry which is preliminary data.</text>
</comment>
<accession>A0ABN9SWI6</accession>
<evidence type="ECO:0000313" key="1">
    <source>
        <dbReference type="EMBL" id="CAK0836864.1"/>
    </source>
</evidence>
<proteinExistence type="predicted"/>
<organism evidence="1 2">
    <name type="scientific">Prorocentrum cordatum</name>
    <dbReference type="NCBI Taxonomy" id="2364126"/>
    <lineage>
        <taxon>Eukaryota</taxon>
        <taxon>Sar</taxon>
        <taxon>Alveolata</taxon>
        <taxon>Dinophyceae</taxon>
        <taxon>Prorocentrales</taxon>
        <taxon>Prorocentraceae</taxon>
        <taxon>Prorocentrum</taxon>
    </lineage>
</organism>
<protein>
    <recommendedName>
        <fullName evidence="3">Spindle pole body component</fullName>
    </recommendedName>
</protein>
<dbReference type="Proteomes" id="UP001189429">
    <property type="component" value="Unassembled WGS sequence"/>
</dbReference>
<evidence type="ECO:0000313" key="2">
    <source>
        <dbReference type="Proteomes" id="UP001189429"/>
    </source>
</evidence>
<sequence>VAAAANLLGLAMQFLGVAERGRASTMRRCVLALPRLGELAAGPLVLASQRGDALQPCRDMVLELSVASAIEQLAALLGQRPNLSVHEDAARRRRMHRLLRRLSLGRSVGFSPALGPLGEVLAGLAEMAYEFRRLWGDEYAQRLANRDEFEQWIVADSTPRPPRAEEESFAVMVSFDAGSDVRLYTFKERGLRFMLLAGARALMDVMLTRRALLFVASYLLRCQCRRRLAFSNPEVPRRAFNQAVKDAAQGHVGALRALDNMWADDDPGS</sequence>
<gene>
    <name evidence="1" type="ORF">PCOR1329_LOCUS33229</name>
</gene>